<name>A0ABX5XWQ3_9BACT</name>
<evidence type="ECO:0000256" key="1">
    <source>
        <dbReference type="SAM" id="MobiDB-lite"/>
    </source>
</evidence>
<feature type="region of interest" description="Disordered" evidence="1">
    <location>
        <begin position="32"/>
        <end position="54"/>
    </location>
</feature>
<dbReference type="RefSeq" id="WP_419580164.1">
    <property type="nucleotide sequence ID" value="NZ_CP036432.1"/>
</dbReference>
<dbReference type="EMBL" id="CP036432">
    <property type="protein sequence ID" value="QDV85096.1"/>
    <property type="molecule type" value="Genomic_DNA"/>
</dbReference>
<proteinExistence type="predicted"/>
<evidence type="ECO:0000256" key="2">
    <source>
        <dbReference type="SAM" id="SignalP"/>
    </source>
</evidence>
<protein>
    <recommendedName>
        <fullName evidence="5">Secreted protein</fullName>
    </recommendedName>
</protein>
<evidence type="ECO:0000313" key="3">
    <source>
        <dbReference type="EMBL" id="QDV85096.1"/>
    </source>
</evidence>
<sequence>MNRILCFPFILASVTMAGCGSSEPTVIQPQTYQMSEQEQANRERAAKALAEQRQ</sequence>
<keyword evidence="4" id="KW-1185">Reference proteome</keyword>
<feature type="signal peptide" evidence="2">
    <location>
        <begin position="1"/>
        <end position="17"/>
    </location>
</feature>
<reference evidence="3 4" key="1">
    <citation type="submission" date="2019-02" db="EMBL/GenBank/DDBJ databases">
        <title>Deep-cultivation of Planctomycetes and their phenomic and genomic characterization uncovers novel biology.</title>
        <authorList>
            <person name="Wiegand S."/>
            <person name="Jogler M."/>
            <person name="Boedeker C."/>
            <person name="Pinto D."/>
            <person name="Vollmers J."/>
            <person name="Rivas-Marin E."/>
            <person name="Kohn T."/>
            <person name="Peeters S.H."/>
            <person name="Heuer A."/>
            <person name="Rast P."/>
            <person name="Oberbeckmann S."/>
            <person name="Bunk B."/>
            <person name="Jeske O."/>
            <person name="Meyerdierks A."/>
            <person name="Storesund J.E."/>
            <person name="Kallscheuer N."/>
            <person name="Luecker S."/>
            <person name="Lage O.M."/>
            <person name="Pohl T."/>
            <person name="Merkel B.J."/>
            <person name="Hornburger P."/>
            <person name="Mueller R.-W."/>
            <person name="Bruemmer F."/>
            <person name="Labrenz M."/>
            <person name="Spormann A.M."/>
            <person name="Op den Camp H."/>
            <person name="Overmann J."/>
            <person name="Amann R."/>
            <person name="Jetten M.S.M."/>
            <person name="Mascher T."/>
            <person name="Medema M.H."/>
            <person name="Devos D.P."/>
            <person name="Kaster A.-K."/>
            <person name="Ovreas L."/>
            <person name="Rohde M."/>
            <person name="Galperin M.Y."/>
            <person name="Jogler C."/>
        </authorList>
    </citation>
    <scope>NUCLEOTIDE SEQUENCE [LARGE SCALE GENOMIC DNA]</scope>
    <source>
        <strain evidence="3 4">TBK1r</strain>
    </source>
</reference>
<feature type="compositionally biased region" description="Basic and acidic residues" evidence="1">
    <location>
        <begin position="39"/>
        <end position="54"/>
    </location>
</feature>
<keyword evidence="2" id="KW-0732">Signal</keyword>
<dbReference type="PROSITE" id="PS51257">
    <property type="entry name" value="PROKAR_LIPOPROTEIN"/>
    <property type="match status" value="1"/>
</dbReference>
<dbReference type="Proteomes" id="UP000318081">
    <property type="component" value="Chromosome"/>
</dbReference>
<organism evidence="3 4">
    <name type="scientific">Stieleria magnilauensis</name>
    <dbReference type="NCBI Taxonomy" id="2527963"/>
    <lineage>
        <taxon>Bacteria</taxon>
        <taxon>Pseudomonadati</taxon>
        <taxon>Planctomycetota</taxon>
        <taxon>Planctomycetia</taxon>
        <taxon>Pirellulales</taxon>
        <taxon>Pirellulaceae</taxon>
        <taxon>Stieleria</taxon>
    </lineage>
</organism>
<feature type="chain" id="PRO_5046051396" description="Secreted protein" evidence="2">
    <location>
        <begin position="18"/>
        <end position="54"/>
    </location>
</feature>
<gene>
    <name evidence="3" type="ORF">TBK1r_40500</name>
</gene>
<evidence type="ECO:0008006" key="5">
    <source>
        <dbReference type="Google" id="ProtNLM"/>
    </source>
</evidence>
<evidence type="ECO:0000313" key="4">
    <source>
        <dbReference type="Proteomes" id="UP000318081"/>
    </source>
</evidence>
<accession>A0ABX5XWQ3</accession>